<gene>
    <name evidence="1" type="ordered locus">NEQ284</name>
</gene>
<evidence type="ECO:0000313" key="2">
    <source>
        <dbReference type="Proteomes" id="UP000000578"/>
    </source>
</evidence>
<accession>Q74MT5</accession>
<organism evidence="1 2">
    <name type="scientific">Nanoarchaeum equitans (strain Kin4-M)</name>
    <dbReference type="NCBI Taxonomy" id="228908"/>
    <lineage>
        <taxon>Archaea</taxon>
        <taxon>Nanobdellota</taxon>
        <taxon>Candidatus Nanoarchaeia</taxon>
        <taxon>Nanoarchaeales</taxon>
        <taxon>Nanoarchaeaceae</taxon>
        <taxon>Nanoarchaeum</taxon>
    </lineage>
</organism>
<proteinExistence type="predicted"/>
<keyword evidence="2" id="KW-1185">Reference proteome</keyword>
<dbReference type="STRING" id="228908.NEQ284"/>
<dbReference type="KEGG" id="neq:NEQ284"/>
<protein>
    <submittedName>
        <fullName evidence="1">NEQ284</fullName>
    </submittedName>
</protein>
<sequence length="170" mass="20280">MHCQDIINKIIINRIIRELLLPKLDGFSIISLSKYDFIDLFLLSALKNGRYYVYNKEIDLKFPYKLVKANKTYKVYKIIPTNTKVYFIKKSIFDVRPKEKADLAIVIEQNYNKKLHNRIKQLAKHLILYDIVYDKKKCIKIGIKNIIFENLYCCYKNRKTLVSLVGFYEL</sequence>
<evidence type="ECO:0000313" key="1">
    <source>
        <dbReference type="EMBL" id="AAR39134.1"/>
    </source>
</evidence>
<reference evidence="1 2" key="1">
    <citation type="journal article" date="2003" name="Proc. Natl. Acad. Sci. U.S.A.">
        <title>The genome of Nanoarchaeum equitans: insights into early archaeal evolution and derived parasitism.</title>
        <authorList>
            <person name="Waters E."/>
            <person name="Hohn M.J."/>
            <person name="Ahel I."/>
            <person name="Graham D.E."/>
            <person name="Adams M.D."/>
            <person name="Barnstead M."/>
            <person name="Beeson K.Y."/>
            <person name="Bibbs L."/>
            <person name="Bolanos R."/>
            <person name="Keller M."/>
            <person name="Kretz K."/>
            <person name="Lin X."/>
            <person name="Mathur E."/>
            <person name="Ni J."/>
            <person name="Podar M."/>
            <person name="Richardson T."/>
            <person name="Sutton G.G."/>
            <person name="Simon M."/>
            <person name="Soll D."/>
            <person name="Stetter K.O."/>
            <person name="Short J.M."/>
            <person name="Noordewier M."/>
        </authorList>
    </citation>
    <scope>NUCLEOTIDE SEQUENCE [LARGE SCALE GENOMIC DNA]</scope>
    <source>
        <strain evidence="1 2">Kin4-M</strain>
    </source>
</reference>
<dbReference type="BioCyc" id="NEQU228908:GJB6-302-MONOMER"/>
<dbReference type="EMBL" id="AE017199">
    <property type="protein sequence ID" value="AAR39134.1"/>
    <property type="molecule type" value="Genomic_DNA"/>
</dbReference>
<dbReference type="Proteomes" id="UP000000578">
    <property type="component" value="Chromosome"/>
</dbReference>
<dbReference type="HOGENOM" id="CLU_1567188_0_0_2"/>
<dbReference type="EnsemblBacteria" id="AAR39134">
    <property type="protein sequence ID" value="AAR39134"/>
    <property type="gene ID" value="NEQ284"/>
</dbReference>
<dbReference type="AlphaFoldDB" id="Q74MT5"/>
<name>Q74MT5_NANEQ</name>